<dbReference type="Proteomes" id="UP001207116">
    <property type="component" value="Unassembled WGS sequence"/>
</dbReference>
<reference evidence="2" key="1">
    <citation type="submission" date="2022-11" db="EMBL/GenBank/DDBJ databases">
        <title>The characterization of three novel Bacteroidetes species and genomic analysis of their roles in tidal elemental geochemical cycles.</title>
        <authorList>
            <person name="Ma K.-J."/>
        </authorList>
    </citation>
    <scope>NUCLEOTIDE SEQUENCE</scope>
    <source>
        <strain evidence="2">M415</strain>
    </source>
</reference>
<protein>
    <submittedName>
        <fullName evidence="2">VWA domain-containing protein</fullName>
    </submittedName>
</protein>
<keyword evidence="1" id="KW-0472">Membrane</keyword>
<evidence type="ECO:0000313" key="2">
    <source>
        <dbReference type="EMBL" id="MCX2719545.1"/>
    </source>
</evidence>
<evidence type="ECO:0000256" key="1">
    <source>
        <dbReference type="SAM" id="Phobius"/>
    </source>
</evidence>
<proteinExistence type="predicted"/>
<sequence>MQINTVLLLILAALATGLLVYYQYYFRSDRRGMRHNLMAAFRFIALFATLVLLINPEIDQQTIQLEKRKLILVSDHSSSISHSGADTILKQALEQLKQADLARQFDLRQFGFADQLYSGDSTSFTGSITDINFALQEINEIVEPEEAVVVLLTDGNQTYGSDYEYFGSQAKFPVYSLVVGDTTKYEDLRIDQVNLNRYAFLRNRFPIETFISYEGQNPLDTRYSIFLNDERVYSESITLSPDQNTKRITALLEASSIGQKNIRVEVSSFPQERNKANNIRYASLEVLDEQTRVAIVTDMLHPDVGTLKKAIEANEQRAVSILKPFGNPDEWQQYDMFILYQPNNTFQSLYNYLNASGTSRFTITGTKTDWRFLNDVQQSFEKEFVNLNDEVLPVINKGFAAFDTGKIDFRSYPPLAATLGELRIRRRHDVLLEQRIRGVDTGEPMFAIIQENESREAVLFGENIWKWRMQSFRSQQSFEEFDAFVGKIIRLLSTNTTKNRLNLDYENTFRGMEAARIRATYFDRAFQFDGNAKLKIRIRPKGGDYTDRDMLLKQGYYEVNLSDLESGDYEFIVSVEKEELSQSGSFTILEYEVERLFMSSDYEKLERLSERSEGKLFFPDQVASLITEITDNPKYLPTQRSEQNVVSLIDYKILLAAIALALAIEWFLRKYQGLI</sequence>
<evidence type="ECO:0000313" key="3">
    <source>
        <dbReference type="Proteomes" id="UP001207116"/>
    </source>
</evidence>
<dbReference type="InterPro" id="IPR036465">
    <property type="entry name" value="vWFA_dom_sf"/>
</dbReference>
<name>A0AAE3MKM2_9FLAO</name>
<dbReference type="EMBL" id="JAPFQP010000002">
    <property type="protein sequence ID" value="MCX2719545.1"/>
    <property type="molecule type" value="Genomic_DNA"/>
</dbReference>
<keyword evidence="1" id="KW-0812">Transmembrane</keyword>
<keyword evidence="1" id="KW-1133">Transmembrane helix</keyword>
<dbReference type="RefSeq" id="WP_266012253.1">
    <property type="nucleotide sequence ID" value="NZ_JAPFQP010000002.1"/>
</dbReference>
<dbReference type="PANTHER" id="PTHR37947:SF1">
    <property type="entry name" value="BLL2462 PROTEIN"/>
    <property type="match status" value="1"/>
</dbReference>
<keyword evidence="3" id="KW-1185">Reference proteome</keyword>
<dbReference type="PANTHER" id="PTHR37947">
    <property type="entry name" value="BLL2462 PROTEIN"/>
    <property type="match status" value="1"/>
</dbReference>
<feature type="transmembrane region" description="Helical" evidence="1">
    <location>
        <begin position="37"/>
        <end position="54"/>
    </location>
</feature>
<feature type="transmembrane region" description="Helical" evidence="1">
    <location>
        <begin position="6"/>
        <end position="25"/>
    </location>
</feature>
<comment type="caution">
    <text evidence="2">The sequence shown here is derived from an EMBL/GenBank/DDBJ whole genome shotgun (WGS) entry which is preliminary data.</text>
</comment>
<dbReference type="SUPFAM" id="SSF53300">
    <property type="entry name" value="vWA-like"/>
    <property type="match status" value="1"/>
</dbReference>
<dbReference type="AlphaFoldDB" id="A0AAE3MKM2"/>
<gene>
    <name evidence="2" type="ORF">OO016_08025</name>
</gene>
<accession>A0AAE3MKM2</accession>
<organism evidence="2 3">
    <name type="scientific">Lentiprolixibacter aurantiacus</name>
    <dbReference type="NCBI Taxonomy" id="2993939"/>
    <lineage>
        <taxon>Bacteria</taxon>
        <taxon>Pseudomonadati</taxon>
        <taxon>Bacteroidota</taxon>
        <taxon>Flavobacteriia</taxon>
        <taxon>Flavobacteriales</taxon>
        <taxon>Flavobacteriaceae</taxon>
        <taxon>Lentiprolixibacter</taxon>
    </lineage>
</organism>